<dbReference type="GO" id="GO:0050568">
    <property type="term" value="F:protein-glutamine glutaminase activity"/>
    <property type="evidence" value="ECO:0007669"/>
    <property type="project" value="UniProtKB-EC"/>
</dbReference>
<sequence>MTAPRVVTLHPGDVAVGVRGDRLETLLGSCVAIVLTDPRRTVGAMCHFVYSGPSAQTTPVSTAQADQALAAMAQRLQVRGIAVPFCDAYVVGGGNMFPEIVSGASVGDDNAQWALRTLAAQGVRVLSVDVGGRVYRRLRWTVGPQAPQIEAVPL</sequence>
<dbReference type="InterPro" id="IPR038592">
    <property type="entry name" value="CheD-like_sf"/>
</dbReference>
<dbReference type="PANTHER" id="PTHR35147:SF1">
    <property type="entry name" value="CHEMORECEPTOR GLUTAMINE DEAMIDASE CHED-RELATED"/>
    <property type="match status" value="1"/>
</dbReference>
<proteinExistence type="predicted"/>
<evidence type="ECO:0000256" key="1">
    <source>
        <dbReference type="ARBA" id="ARBA00022500"/>
    </source>
</evidence>
<evidence type="ECO:0000256" key="2">
    <source>
        <dbReference type="ARBA" id="ARBA00022801"/>
    </source>
</evidence>
<accession>A0A7Y9U574</accession>
<dbReference type="InterPro" id="IPR005659">
    <property type="entry name" value="Chemorcpt_Glu_NH3ase_CheD"/>
</dbReference>
<dbReference type="Gene3D" id="3.30.1330.200">
    <property type="match status" value="1"/>
</dbReference>
<evidence type="ECO:0000313" key="4">
    <source>
        <dbReference type="Proteomes" id="UP000518288"/>
    </source>
</evidence>
<dbReference type="CDD" id="cd16352">
    <property type="entry name" value="CheD"/>
    <property type="match status" value="1"/>
</dbReference>
<dbReference type="InterPro" id="IPR011324">
    <property type="entry name" value="Cytotoxic_necrot_fac-like_cat"/>
</dbReference>
<dbReference type="GO" id="GO:0006935">
    <property type="term" value="P:chemotaxis"/>
    <property type="evidence" value="ECO:0007669"/>
    <property type="project" value="UniProtKB-KW"/>
</dbReference>
<comment type="caution">
    <text evidence="3">The sequence shown here is derived from an EMBL/GenBank/DDBJ whole genome shotgun (WGS) entry which is preliminary data.</text>
</comment>
<keyword evidence="4" id="KW-1185">Reference proteome</keyword>
<evidence type="ECO:0000313" key="3">
    <source>
        <dbReference type="EMBL" id="NYG31317.1"/>
    </source>
</evidence>
<dbReference type="RefSeq" id="WP_179632320.1">
    <property type="nucleotide sequence ID" value="NZ_CAXYYM010000031.1"/>
</dbReference>
<name>A0A7Y9U574_9BURK</name>
<keyword evidence="2 3" id="KW-0378">Hydrolase</keyword>
<dbReference type="AlphaFoldDB" id="A0A7Y9U574"/>
<reference evidence="3 4" key="1">
    <citation type="submission" date="2020-07" db="EMBL/GenBank/DDBJ databases">
        <title>Genomic Encyclopedia of Archaeal and Bacterial Type Strains, Phase II (KMG-II): from individual species to whole genera.</title>
        <authorList>
            <person name="Goeker M."/>
        </authorList>
    </citation>
    <scope>NUCLEOTIDE SEQUENCE [LARGE SCALE GENOMIC DNA]</scope>
    <source>
        <strain evidence="3 4">DSM 21226</strain>
    </source>
</reference>
<protein>
    <submittedName>
        <fullName evidence="3">Chemotaxis protein CheD</fullName>
        <ecNumber evidence="3">3.5.1.44</ecNumber>
    </submittedName>
</protein>
<dbReference type="SUPFAM" id="SSF64438">
    <property type="entry name" value="CNF1/YfiH-like putative cysteine hydrolases"/>
    <property type="match status" value="1"/>
</dbReference>
<organism evidence="3 4">
    <name type="scientific">Sphaerotilus montanus</name>
    <dbReference type="NCBI Taxonomy" id="522889"/>
    <lineage>
        <taxon>Bacteria</taxon>
        <taxon>Pseudomonadati</taxon>
        <taxon>Pseudomonadota</taxon>
        <taxon>Betaproteobacteria</taxon>
        <taxon>Burkholderiales</taxon>
        <taxon>Sphaerotilaceae</taxon>
        <taxon>Sphaerotilus</taxon>
    </lineage>
</organism>
<dbReference type="Proteomes" id="UP000518288">
    <property type="component" value="Unassembled WGS sequence"/>
</dbReference>
<dbReference type="EC" id="3.5.1.44" evidence="3"/>
<dbReference type="EMBL" id="JACCFH010000001">
    <property type="protein sequence ID" value="NYG31317.1"/>
    <property type="molecule type" value="Genomic_DNA"/>
</dbReference>
<gene>
    <name evidence="3" type="ORF">BDD16_000303</name>
</gene>
<keyword evidence="1" id="KW-0145">Chemotaxis</keyword>
<dbReference type="Pfam" id="PF03975">
    <property type="entry name" value="CheD"/>
    <property type="match status" value="1"/>
</dbReference>
<dbReference type="PANTHER" id="PTHR35147">
    <property type="entry name" value="CHEMORECEPTOR GLUTAMINE DEAMIDASE CHED-RELATED"/>
    <property type="match status" value="1"/>
</dbReference>